<reference evidence="1" key="1">
    <citation type="thesis" date="2020" institute="ProQuest LLC" country="789 East Eisenhower Parkway, Ann Arbor, MI, USA">
        <title>Comparative Genomics and Chromosome Evolution.</title>
        <authorList>
            <person name="Mudd A.B."/>
        </authorList>
    </citation>
    <scope>NUCLEOTIDE SEQUENCE</scope>
    <source>
        <strain evidence="1">Female2</strain>
        <tissue evidence="1">Blood</tissue>
    </source>
</reference>
<dbReference type="EMBL" id="JAACNH010000003">
    <property type="protein sequence ID" value="KAG8446930.1"/>
    <property type="molecule type" value="Genomic_DNA"/>
</dbReference>
<proteinExistence type="predicted"/>
<dbReference type="AlphaFoldDB" id="A0A8T2JU22"/>
<keyword evidence="2" id="KW-1185">Reference proteome</keyword>
<evidence type="ECO:0000313" key="2">
    <source>
        <dbReference type="Proteomes" id="UP000812440"/>
    </source>
</evidence>
<accession>A0A8T2JU22</accession>
<gene>
    <name evidence="1" type="ORF">GDO86_014399</name>
</gene>
<sequence length="94" mass="10780">MVQGVGALRHCLKVNFLVSISWFPPSQLYYRARPKIPCTVNNFSNQYTENSVTITLINTVLFIVSSESSHKVLYCCIVTSEVYFQPLLLFHYIS</sequence>
<protein>
    <submittedName>
        <fullName evidence="1">Uncharacterized protein</fullName>
    </submittedName>
</protein>
<evidence type="ECO:0000313" key="1">
    <source>
        <dbReference type="EMBL" id="KAG8446930.1"/>
    </source>
</evidence>
<comment type="caution">
    <text evidence="1">The sequence shown here is derived from an EMBL/GenBank/DDBJ whole genome shotgun (WGS) entry which is preliminary data.</text>
</comment>
<name>A0A8T2JU22_9PIPI</name>
<organism evidence="1 2">
    <name type="scientific">Hymenochirus boettgeri</name>
    <name type="common">Congo dwarf clawed frog</name>
    <dbReference type="NCBI Taxonomy" id="247094"/>
    <lineage>
        <taxon>Eukaryota</taxon>
        <taxon>Metazoa</taxon>
        <taxon>Chordata</taxon>
        <taxon>Craniata</taxon>
        <taxon>Vertebrata</taxon>
        <taxon>Euteleostomi</taxon>
        <taxon>Amphibia</taxon>
        <taxon>Batrachia</taxon>
        <taxon>Anura</taxon>
        <taxon>Pipoidea</taxon>
        <taxon>Pipidae</taxon>
        <taxon>Pipinae</taxon>
        <taxon>Hymenochirus</taxon>
    </lineage>
</organism>
<dbReference type="Proteomes" id="UP000812440">
    <property type="component" value="Chromosome 8_10"/>
</dbReference>